<keyword evidence="1" id="KW-0378">Hydrolase</keyword>
<sequence length="210" mass="24119">MKVILFDFDGTIADSFEVILSIANRLAAEYGYPRVEREDIHQLQRLTSREVVQRSGISIWRLLFLLRRLRRELNKEIVNLQPFPYIRESLMQLKQKGYKLGIVTSNSTENVEAFLRQNQMQDLFELVVSGLTLFGKGKIIGRVIQQNRLNPADIIYVGDETRDIEAARRVGVSAISVSWGFSSDEVLARQSPDFLVHHPKELIEAIESFV</sequence>
<dbReference type="InterPro" id="IPR023214">
    <property type="entry name" value="HAD_sf"/>
</dbReference>
<dbReference type="PANTHER" id="PTHR43434">
    <property type="entry name" value="PHOSPHOGLYCOLATE PHOSPHATASE"/>
    <property type="match status" value="1"/>
</dbReference>
<reference evidence="1" key="1">
    <citation type="journal article" date="2020" name="mSystems">
        <title>Genome- and Community-Level Interaction Insights into Carbon Utilization and Element Cycling Functions of Hydrothermarchaeota in Hydrothermal Sediment.</title>
        <authorList>
            <person name="Zhou Z."/>
            <person name="Liu Y."/>
            <person name="Xu W."/>
            <person name="Pan J."/>
            <person name="Luo Z.H."/>
            <person name="Li M."/>
        </authorList>
    </citation>
    <scope>NUCLEOTIDE SEQUENCE [LARGE SCALE GENOMIC DNA]</scope>
    <source>
        <strain evidence="1">SpSt-418</strain>
    </source>
</reference>
<dbReference type="Gene3D" id="1.10.150.240">
    <property type="entry name" value="Putative phosphatase, domain 2"/>
    <property type="match status" value="1"/>
</dbReference>
<dbReference type="SFLD" id="SFLDS00003">
    <property type="entry name" value="Haloacid_Dehalogenase"/>
    <property type="match status" value="1"/>
</dbReference>
<dbReference type="NCBIfam" id="TIGR01549">
    <property type="entry name" value="HAD-SF-IA-v1"/>
    <property type="match status" value="1"/>
</dbReference>
<dbReference type="Gene3D" id="3.40.50.1000">
    <property type="entry name" value="HAD superfamily/HAD-like"/>
    <property type="match status" value="1"/>
</dbReference>
<dbReference type="InterPro" id="IPR023198">
    <property type="entry name" value="PGP-like_dom2"/>
</dbReference>
<dbReference type="InterPro" id="IPR036412">
    <property type="entry name" value="HAD-like_sf"/>
</dbReference>
<dbReference type="SFLD" id="SFLDG01129">
    <property type="entry name" value="C1.5:_HAD__Beta-PGM__Phosphata"/>
    <property type="match status" value="1"/>
</dbReference>
<protein>
    <submittedName>
        <fullName evidence="1">HAD family hydrolase</fullName>
    </submittedName>
</protein>
<dbReference type="GO" id="GO:0008967">
    <property type="term" value="F:phosphoglycolate phosphatase activity"/>
    <property type="evidence" value="ECO:0007669"/>
    <property type="project" value="TreeGrafter"/>
</dbReference>
<name>A0A7C3PF67_9CYAN</name>
<dbReference type="Pfam" id="PF13419">
    <property type="entry name" value="HAD_2"/>
    <property type="match status" value="1"/>
</dbReference>
<dbReference type="InterPro" id="IPR006439">
    <property type="entry name" value="HAD-SF_hydro_IA"/>
</dbReference>
<gene>
    <name evidence="1" type="ORF">ENR64_11270</name>
</gene>
<accession>A0A7C3PF67</accession>
<dbReference type="PANTHER" id="PTHR43434:SF13">
    <property type="entry name" value="PHOSPHOGLYCOLATE PHOSPHATASE"/>
    <property type="match status" value="1"/>
</dbReference>
<comment type="caution">
    <text evidence="1">The sequence shown here is derived from an EMBL/GenBank/DDBJ whole genome shotgun (WGS) entry which is preliminary data.</text>
</comment>
<dbReference type="InterPro" id="IPR050155">
    <property type="entry name" value="HAD-like_hydrolase_sf"/>
</dbReference>
<dbReference type="AlphaFoldDB" id="A0A7C3PF67"/>
<organism evidence="1">
    <name type="scientific">Oscillatoriales cyanobacterium SpSt-418</name>
    <dbReference type="NCBI Taxonomy" id="2282169"/>
    <lineage>
        <taxon>Bacteria</taxon>
        <taxon>Bacillati</taxon>
        <taxon>Cyanobacteriota</taxon>
        <taxon>Cyanophyceae</taxon>
        <taxon>Oscillatoriophycideae</taxon>
        <taxon>Oscillatoriales</taxon>
    </lineage>
</organism>
<evidence type="ECO:0000313" key="1">
    <source>
        <dbReference type="EMBL" id="HFM98315.1"/>
    </source>
</evidence>
<dbReference type="InterPro" id="IPR041492">
    <property type="entry name" value="HAD_2"/>
</dbReference>
<dbReference type="GO" id="GO:0006281">
    <property type="term" value="P:DNA repair"/>
    <property type="evidence" value="ECO:0007669"/>
    <property type="project" value="TreeGrafter"/>
</dbReference>
<dbReference type="PRINTS" id="PR00413">
    <property type="entry name" value="HADHALOGNASE"/>
</dbReference>
<dbReference type="SUPFAM" id="SSF56784">
    <property type="entry name" value="HAD-like"/>
    <property type="match status" value="1"/>
</dbReference>
<dbReference type="EMBL" id="DSRU01000164">
    <property type="protein sequence ID" value="HFM98315.1"/>
    <property type="molecule type" value="Genomic_DNA"/>
</dbReference>
<proteinExistence type="predicted"/>
<dbReference type="GO" id="GO:0005829">
    <property type="term" value="C:cytosol"/>
    <property type="evidence" value="ECO:0007669"/>
    <property type="project" value="TreeGrafter"/>
</dbReference>